<name>A0A291W3R4_9ACTN</name>
<dbReference type="KEGG" id="salf:SMD44_p10048"/>
<proteinExistence type="predicted"/>
<gene>
    <name evidence="1" type="ORF">SMD44_p10048</name>
</gene>
<evidence type="ECO:0000313" key="2">
    <source>
        <dbReference type="Proteomes" id="UP000195880"/>
    </source>
</evidence>
<dbReference type="RefSeq" id="WP_100112392.1">
    <property type="nucleotide sequence ID" value="NZ_CP023976.1"/>
</dbReference>
<dbReference type="Proteomes" id="UP000195880">
    <property type="component" value="Plasmid pMDJK44.1"/>
</dbReference>
<organism evidence="1 2">
    <name type="scientific">Streptomyces alboflavus</name>
    <dbReference type="NCBI Taxonomy" id="67267"/>
    <lineage>
        <taxon>Bacteria</taxon>
        <taxon>Bacillati</taxon>
        <taxon>Actinomycetota</taxon>
        <taxon>Actinomycetes</taxon>
        <taxon>Kitasatosporales</taxon>
        <taxon>Streptomycetaceae</taxon>
        <taxon>Streptomyces</taxon>
    </lineage>
</organism>
<protein>
    <submittedName>
        <fullName evidence="1">Uncharacterized protein</fullName>
    </submittedName>
</protein>
<keyword evidence="2" id="KW-1185">Reference proteome</keyword>
<dbReference type="OrthoDB" id="156285at2"/>
<evidence type="ECO:0000313" key="1">
    <source>
        <dbReference type="EMBL" id="ATM24547.1"/>
    </source>
</evidence>
<keyword evidence="1" id="KW-0614">Plasmid</keyword>
<geneLocation type="plasmid" evidence="2">
    <name>pmdjk44.1</name>
</geneLocation>
<dbReference type="AlphaFoldDB" id="A0A291W3R4"/>
<sequence length="264" mass="27666">MHATSLAFDVAALLPARRDVAWTVSAASRTGTAPAARLTNGQRHLTVMTDNGHTTLTARLSAHDSAAQLTIAGTAPTTAASAVLRSLLPRLDHHIARRSPAQRHLHHTRCAAEIRTRLGELGVTVQQFDRADRTTGLSWQYGDADVTYTLHRATGTGLVSFRGNLAALETFLTPFLPPHPGPGRAPSRPPRGCGSAARRLVAAFPHAVQADADGLTHFTDSDGGPLQGWITPHKVNAPAGPTTPVTAGICGVGIDLLLSVPAIA</sequence>
<dbReference type="EMBL" id="CP023976">
    <property type="protein sequence ID" value="ATM24547.1"/>
    <property type="molecule type" value="Genomic_DNA"/>
</dbReference>
<reference evidence="1 2" key="1">
    <citation type="submission" date="2017-10" db="EMBL/GenBank/DDBJ databases">
        <title>Streptomyces alboflavus Genome sequencing and assembly.</title>
        <authorList>
            <person name="Wang Y."/>
            <person name="Du B."/>
            <person name="Ding Y."/>
            <person name="Liu H."/>
            <person name="Hou Q."/>
            <person name="Liu K."/>
            <person name="Wang C."/>
            <person name="Yao L."/>
        </authorList>
    </citation>
    <scope>NUCLEOTIDE SEQUENCE [LARGE SCALE GENOMIC DNA]</scope>
    <source>
        <strain evidence="1 2">MDJK44</strain>
        <plasmid evidence="2">Plasmid pmdjk44.1</plasmid>
    </source>
</reference>
<accession>A0A291W3R4</accession>